<accession>A0A2H0X061</accession>
<proteinExistence type="predicted"/>
<evidence type="ECO:0000256" key="1">
    <source>
        <dbReference type="SAM" id="Coils"/>
    </source>
</evidence>
<keyword evidence="2" id="KW-0472">Membrane</keyword>
<evidence type="ECO:0000256" key="2">
    <source>
        <dbReference type="SAM" id="Phobius"/>
    </source>
</evidence>
<dbReference type="InterPro" id="IPR014717">
    <property type="entry name" value="Transl_elong_EF1B/ribsomal_bS6"/>
</dbReference>
<organism evidence="3 4">
    <name type="scientific">Candidatus Collierbacteria bacterium CG09_land_8_20_14_0_10_46_12</name>
    <dbReference type="NCBI Taxonomy" id="1974533"/>
    <lineage>
        <taxon>Bacteria</taxon>
        <taxon>Candidatus Collieribacteriota</taxon>
    </lineage>
</organism>
<sequence length="223" mass="24285">MKLPTQKYTQDLRRYYRMPAVQVSLTLVLSLFVTAIFIVLALKPTITSIVTLRKTIAESEKILQKLDSKVKNLETAASALEIAKPYLSTLNLDIPNQGANYSPLTFAVENLALQSGTTIESESLGSTLLFSRILSPFSPNKKQGVVALPFSVRVSGSYGGVSMFLKNLLTMERVISIDSVTLSKEVSSKNETSQVALNITGNAYYLADEAQLKQALDSSKGGK</sequence>
<feature type="coiled-coil region" evidence="1">
    <location>
        <begin position="49"/>
        <end position="83"/>
    </location>
</feature>
<dbReference type="InterPro" id="IPR007445">
    <property type="entry name" value="PilO"/>
</dbReference>
<dbReference type="AlphaFoldDB" id="A0A2H0X061"/>
<keyword evidence="1" id="KW-0175">Coiled coil</keyword>
<comment type="caution">
    <text evidence="3">The sequence shown here is derived from an EMBL/GenBank/DDBJ whole genome shotgun (WGS) entry which is preliminary data.</text>
</comment>
<dbReference type="GO" id="GO:0043107">
    <property type="term" value="P:type IV pilus-dependent motility"/>
    <property type="evidence" value="ECO:0007669"/>
    <property type="project" value="InterPro"/>
</dbReference>
<dbReference type="Proteomes" id="UP000229574">
    <property type="component" value="Unassembled WGS sequence"/>
</dbReference>
<name>A0A2H0X061_9BACT</name>
<evidence type="ECO:0000313" key="4">
    <source>
        <dbReference type="Proteomes" id="UP000229574"/>
    </source>
</evidence>
<gene>
    <name evidence="3" type="ORF">COT54_00025</name>
</gene>
<dbReference type="Gene3D" id="3.30.70.60">
    <property type="match status" value="1"/>
</dbReference>
<dbReference type="Pfam" id="PF04350">
    <property type="entry name" value="PilO"/>
    <property type="match status" value="1"/>
</dbReference>
<keyword evidence="2" id="KW-1133">Transmembrane helix</keyword>
<evidence type="ECO:0000313" key="3">
    <source>
        <dbReference type="EMBL" id="PIS18296.1"/>
    </source>
</evidence>
<keyword evidence="2" id="KW-0812">Transmembrane</keyword>
<dbReference type="GO" id="GO:0043683">
    <property type="term" value="P:type IV pilus assembly"/>
    <property type="evidence" value="ECO:0007669"/>
    <property type="project" value="InterPro"/>
</dbReference>
<protein>
    <recommendedName>
        <fullName evidence="5">Type 4a pilus biogenesis protein PilO</fullName>
    </recommendedName>
</protein>
<dbReference type="EMBL" id="PEYY01000001">
    <property type="protein sequence ID" value="PIS18296.1"/>
    <property type="molecule type" value="Genomic_DNA"/>
</dbReference>
<reference evidence="4" key="1">
    <citation type="submission" date="2017-09" db="EMBL/GenBank/DDBJ databases">
        <title>Depth-based differentiation of microbial function through sediment-hosted aquifers and enrichment of novel symbionts in the deep terrestrial subsurface.</title>
        <authorList>
            <person name="Probst A.J."/>
            <person name="Ladd B."/>
            <person name="Jarett J.K."/>
            <person name="Geller-Mcgrath D.E."/>
            <person name="Sieber C.M.K."/>
            <person name="Emerson J.B."/>
            <person name="Anantharaman K."/>
            <person name="Thomas B.C."/>
            <person name="Malmstrom R."/>
            <person name="Stieglmeier M."/>
            <person name="Klingl A."/>
            <person name="Woyke T."/>
            <person name="Ryan C.M."/>
            <person name="Banfield J.F."/>
        </authorList>
    </citation>
    <scope>NUCLEOTIDE SEQUENCE [LARGE SCALE GENOMIC DNA]</scope>
</reference>
<evidence type="ECO:0008006" key="5">
    <source>
        <dbReference type="Google" id="ProtNLM"/>
    </source>
</evidence>
<feature type="transmembrane region" description="Helical" evidence="2">
    <location>
        <begin position="20"/>
        <end position="42"/>
    </location>
</feature>